<organism evidence="1 2">
    <name type="scientific">Gemmatimonas aurantiaca</name>
    <dbReference type="NCBI Taxonomy" id="173480"/>
    <lineage>
        <taxon>Bacteria</taxon>
        <taxon>Pseudomonadati</taxon>
        <taxon>Gemmatimonadota</taxon>
        <taxon>Gemmatimonadia</taxon>
        <taxon>Gemmatimonadales</taxon>
        <taxon>Gemmatimonadaceae</taxon>
        <taxon>Gemmatimonas</taxon>
    </lineage>
</organism>
<reference evidence="1 2" key="1">
    <citation type="journal article" date="2018" name="Nat. Biotechnol.">
        <title>A standardized bacterial taxonomy based on genome phylogeny substantially revises the tree of life.</title>
        <authorList>
            <person name="Parks D.H."/>
            <person name="Chuvochina M."/>
            <person name="Waite D.W."/>
            <person name="Rinke C."/>
            <person name="Skarshewski A."/>
            <person name="Chaumeil P.A."/>
            <person name="Hugenholtz P."/>
        </authorList>
    </citation>
    <scope>NUCLEOTIDE SEQUENCE [LARGE SCALE GENOMIC DNA]</scope>
    <source>
        <strain evidence="1">UBA8844</strain>
    </source>
</reference>
<evidence type="ECO:0000313" key="1">
    <source>
        <dbReference type="EMBL" id="HCT56650.1"/>
    </source>
</evidence>
<dbReference type="Gene3D" id="3.30.1460.10">
    <property type="match status" value="1"/>
</dbReference>
<dbReference type="OMA" id="KNRDIIH"/>
<comment type="caution">
    <text evidence="1">The sequence shown here is derived from an EMBL/GenBank/DDBJ whole genome shotgun (WGS) entry which is preliminary data.</text>
</comment>
<sequence length="134" mass="14572">MVTREDIEAFLDRLSADGATHEEVEPGLWAVTPGGALDFVVVVTHNPPVVVMRVKVMALPADATDAAALNRRLLELNASDLLHGAYGIEGDAVVLTEALELAHLDFEEFLASFESMTLSLTTHMRELAAFREAR</sequence>
<dbReference type="Pfam" id="PF22550">
    <property type="entry name" value="CesT_Tir_1"/>
    <property type="match status" value="1"/>
</dbReference>
<gene>
    <name evidence="1" type="ORF">DGD08_05475</name>
</gene>
<dbReference type="InterPro" id="IPR054345">
    <property type="entry name" value="Tir-like"/>
</dbReference>
<dbReference type="AlphaFoldDB" id="A0A3D4V6B4"/>
<dbReference type="Proteomes" id="UP000264071">
    <property type="component" value="Unassembled WGS sequence"/>
</dbReference>
<dbReference type="SUPFAM" id="SSF69635">
    <property type="entry name" value="Type III secretory system chaperone-like"/>
    <property type="match status" value="1"/>
</dbReference>
<dbReference type="CDD" id="cd17036">
    <property type="entry name" value="T3SC_YbjN-like_1"/>
    <property type="match status" value="1"/>
</dbReference>
<name>A0A3D4V6B4_9BACT</name>
<protein>
    <recommendedName>
        <fullName evidence="3">YbjN domain-containing protein</fullName>
    </recommendedName>
</protein>
<accession>A0A3D4V6B4</accession>
<evidence type="ECO:0008006" key="3">
    <source>
        <dbReference type="Google" id="ProtNLM"/>
    </source>
</evidence>
<dbReference type="EMBL" id="DPIY01000006">
    <property type="protein sequence ID" value="HCT56650.1"/>
    <property type="molecule type" value="Genomic_DNA"/>
</dbReference>
<proteinExistence type="predicted"/>
<evidence type="ECO:0000313" key="2">
    <source>
        <dbReference type="Proteomes" id="UP000264071"/>
    </source>
</evidence>